<dbReference type="SUPFAM" id="SSF58014">
    <property type="entry name" value="Coiled-coil domain of nucleotide exchange factor GrpE"/>
    <property type="match status" value="1"/>
</dbReference>
<protein>
    <recommendedName>
        <fullName evidence="7">GrpE protein homolog</fullName>
    </recommendedName>
</protein>
<dbReference type="KEGG" id="ehx:EMIHUDRAFT_462701"/>
<evidence type="ECO:0008006" key="7">
    <source>
        <dbReference type="Google" id="ProtNLM"/>
    </source>
</evidence>
<dbReference type="PaxDb" id="2903-EOD32062"/>
<organism evidence="5 6">
    <name type="scientific">Emiliania huxleyi (strain CCMP1516)</name>
    <dbReference type="NCBI Taxonomy" id="280463"/>
    <lineage>
        <taxon>Eukaryota</taxon>
        <taxon>Haptista</taxon>
        <taxon>Haptophyta</taxon>
        <taxon>Prymnesiophyceae</taxon>
        <taxon>Isochrysidales</taxon>
        <taxon>Noelaerhabdaceae</taxon>
        <taxon>Emiliania</taxon>
    </lineage>
</organism>
<keyword evidence="2" id="KW-0143">Chaperone</keyword>
<comment type="similarity">
    <text evidence="1">Belongs to the GrpE family.</text>
</comment>
<feature type="signal peptide" evidence="4">
    <location>
        <begin position="1"/>
        <end position="20"/>
    </location>
</feature>
<dbReference type="RefSeq" id="XP_005784491.1">
    <property type="nucleotide sequence ID" value="XM_005784434.1"/>
</dbReference>
<dbReference type="GO" id="GO:0000774">
    <property type="term" value="F:adenyl-nucleotide exchange factor activity"/>
    <property type="evidence" value="ECO:0007669"/>
    <property type="project" value="InterPro"/>
</dbReference>
<dbReference type="HOGENOM" id="CLU_872738_0_0_1"/>
<dbReference type="AlphaFoldDB" id="A0A0D3K8H7"/>
<dbReference type="OMA" id="SHAPAIH"/>
<keyword evidence="4" id="KW-0732">Signal</keyword>
<sequence>MRVCSTSLALALLAFHAAEAVVLQPRVRAPLFPSPHALRCLSSSVRLAAEPSETEAAAGDGAVPDGEGMSDAKAEKAAKKAEKDALRAQIDELEKKLTSARGDFVAAQDEAKDAGENGYLLLAANFERERQRARTELDGQAGYGRLEAMRPLLPFVEQFAALQAEADGADGGAAEVHKYYSGIHKQLTQAMGEPRRPPLCLCSLTARTPPLQVLEAAQLEPFDSAPGDARHREVERRPSEEVAKNCVLEQTARGYTMGGELLREAEVVVSSGSAAAAAAAEAEAAAAAADAAAAVEAAAAADGEEAGEAGPEAGPEGSE</sequence>
<reference evidence="5" key="2">
    <citation type="submission" date="2024-10" db="UniProtKB">
        <authorList>
            <consortium name="EnsemblProtists"/>
        </authorList>
    </citation>
    <scope>IDENTIFICATION</scope>
</reference>
<evidence type="ECO:0000256" key="3">
    <source>
        <dbReference type="SAM" id="MobiDB-lite"/>
    </source>
</evidence>
<dbReference type="InterPro" id="IPR013805">
    <property type="entry name" value="GrpE_CC"/>
</dbReference>
<reference evidence="6" key="1">
    <citation type="journal article" date="2013" name="Nature">
        <title>Pan genome of the phytoplankton Emiliania underpins its global distribution.</title>
        <authorList>
            <person name="Read B.A."/>
            <person name="Kegel J."/>
            <person name="Klute M.J."/>
            <person name="Kuo A."/>
            <person name="Lefebvre S.C."/>
            <person name="Maumus F."/>
            <person name="Mayer C."/>
            <person name="Miller J."/>
            <person name="Monier A."/>
            <person name="Salamov A."/>
            <person name="Young J."/>
            <person name="Aguilar M."/>
            <person name="Claverie J.M."/>
            <person name="Frickenhaus S."/>
            <person name="Gonzalez K."/>
            <person name="Herman E.K."/>
            <person name="Lin Y.C."/>
            <person name="Napier J."/>
            <person name="Ogata H."/>
            <person name="Sarno A.F."/>
            <person name="Shmutz J."/>
            <person name="Schroeder D."/>
            <person name="de Vargas C."/>
            <person name="Verret F."/>
            <person name="von Dassow P."/>
            <person name="Valentin K."/>
            <person name="Van de Peer Y."/>
            <person name="Wheeler G."/>
            <person name="Dacks J.B."/>
            <person name="Delwiche C.F."/>
            <person name="Dyhrman S.T."/>
            <person name="Glockner G."/>
            <person name="John U."/>
            <person name="Richards T."/>
            <person name="Worden A.Z."/>
            <person name="Zhang X."/>
            <person name="Grigoriev I.V."/>
            <person name="Allen A.E."/>
            <person name="Bidle K."/>
            <person name="Borodovsky M."/>
            <person name="Bowler C."/>
            <person name="Brownlee C."/>
            <person name="Cock J.M."/>
            <person name="Elias M."/>
            <person name="Gladyshev V.N."/>
            <person name="Groth M."/>
            <person name="Guda C."/>
            <person name="Hadaegh A."/>
            <person name="Iglesias-Rodriguez M.D."/>
            <person name="Jenkins J."/>
            <person name="Jones B.M."/>
            <person name="Lawson T."/>
            <person name="Leese F."/>
            <person name="Lindquist E."/>
            <person name="Lobanov A."/>
            <person name="Lomsadze A."/>
            <person name="Malik S.B."/>
            <person name="Marsh M.E."/>
            <person name="Mackinder L."/>
            <person name="Mock T."/>
            <person name="Mueller-Roeber B."/>
            <person name="Pagarete A."/>
            <person name="Parker M."/>
            <person name="Probert I."/>
            <person name="Quesneville H."/>
            <person name="Raines C."/>
            <person name="Rensing S.A."/>
            <person name="Riano-Pachon D.M."/>
            <person name="Richier S."/>
            <person name="Rokitta S."/>
            <person name="Shiraiwa Y."/>
            <person name="Soanes D.M."/>
            <person name="van der Giezen M."/>
            <person name="Wahlund T.M."/>
            <person name="Williams B."/>
            <person name="Wilson W."/>
            <person name="Wolfe G."/>
            <person name="Wurch L.L."/>
        </authorList>
    </citation>
    <scope>NUCLEOTIDE SEQUENCE</scope>
</reference>
<evidence type="ECO:0000256" key="1">
    <source>
        <dbReference type="ARBA" id="ARBA00009054"/>
    </source>
</evidence>
<dbReference type="Gene3D" id="3.90.20.20">
    <property type="match status" value="1"/>
</dbReference>
<feature type="compositionally biased region" description="Basic and acidic residues" evidence="3">
    <location>
        <begin position="228"/>
        <end position="242"/>
    </location>
</feature>
<dbReference type="Gene3D" id="2.30.22.10">
    <property type="entry name" value="Head domain of nucleotide exchange factor GrpE"/>
    <property type="match status" value="1"/>
</dbReference>
<dbReference type="Pfam" id="PF01025">
    <property type="entry name" value="GrpE"/>
    <property type="match status" value="1"/>
</dbReference>
<evidence type="ECO:0000256" key="2">
    <source>
        <dbReference type="ARBA" id="ARBA00023186"/>
    </source>
</evidence>
<feature type="compositionally biased region" description="Basic and acidic residues" evidence="3">
    <location>
        <begin position="70"/>
        <end position="80"/>
    </location>
</feature>
<dbReference type="EnsemblProtists" id="EOD32062">
    <property type="protein sequence ID" value="EOD32062"/>
    <property type="gene ID" value="EMIHUDRAFT_462701"/>
</dbReference>
<evidence type="ECO:0000313" key="5">
    <source>
        <dbReference type="EnsemblProtists" id="EOD32062"/>
    </source>
</evidence>
<feature type="region of interest" description="Disordered" evidence="3">
    <location>
        <begin position="220"/>
        <end position="242"/>
    </location>
</feature>
<dbReference type="GO" id="GO:0042803">
    <property type="term" value="F:protein homodimerization activity"/>
    <property type="evidence" value="ECO:0007669"/>
    <property type="project" value="InterPro"/>
</dbReference>
<dbReference type="GO" id="GO:0006457">
    <property type="term" value="P:protein folding"/>
    <property type="evidence" value="ECO:0007669"/>
    <property type="project" value="InterPro"/>
</dbReference>
<proteinExistence type="inferred from homology"/>
<accession>A0A0D3K8H7</accession>
<dbReference type="Proteomes" id="UP000013827">
    <property type="component" value="Unassembled WGS sequence"/>
</dbReference>
<name>A0A0D3K8H7_EMIH1</name>
<keyword evidence="6" id="KW-1185">Reference proteome</keyword>
<dbReference type="InterPro" id="IPR000740">
    <property type="entry name" value="GrpE"/>
</dbReference>
<dbReference type="GO" id="GO:0051087">
    <property type="term" value="F:protein-folding chaperone binding"/>
    <property type="evidence" value="ECO:0007669"/>
    <property type="project" value="InterPro"/>
</dbReference>
<dbReference type="GeneID" id="17277334"/>
<feature type="compositionally biased region" description="Low complexity" evidence="3">
    <location>
        <begin position="308"/>
        <end position="319"/>
    </location>
</feature>
<dbReference type="SUPFAM" id="SSF51064">
    <property type="entry name" value="Head domain of nucleotide exchange factor GrpE"/>
    <property type="match status" value="1"/>
</dbReference>
<evidence type="ECO:0000313" key="6">
    <source>
        <dbReference type="Proteomes" id="UP000013827"/>
    </source>
</evidence>
<feature type="chain" id="PRO_5044244422" description="GrpE protein homolog" evidence="4">
    <location>
        <begin position="21"/>
        <end position="319"/>
    </location>
</feature>
<evidence type="ECO:0000256" key="4">
    <source>
        <dbReference type="SAM" id="SignalP"/>
    </source>
</evidence>
<feature type="region of interest" description="Disordered" evidence="3">
    <location>
        <begin position="51"/>
        <end position="80"/>
    </location>
</feature>
<dbReference type="InterPro" id="IPR009012">
    <property type="entry name" value="GrpE_head"/>
</dbReference>
<feature type="region of interest" description="Disordered" evidence="3">
    <location>
        <begin position="293"/>
        <end position="319"/>
    </location>
</feature>